<sequence>MPVHPNSLLLASSSSQPHINPSSVSLLHIQICGSRASMGDSRRPPSPGAQREGACVRGAALPHHQHHGTGGSGRTPPGHTSASDKNNSVAKHYRPAGRVSLPTLLHTPLHWRDR</sequence>
<dbReference type="AlphaFoldDB" id="A0AAE1BJU2"/>
<dbReference type="EMBL" id="JAWQEG010007589">
    <property type="protein sequence ID" value="KAK3852097.1"/>
    <property type="molecule type" value="Genomic_DNA"/>
</dbReference>
<feature type="compositionally biased region" description="Low complexity" evidence="1">
    <location>
        <begin position="12"/>
        <end position="22"/>
    </location>
</feature>
<comment type="caution">
    <text evidence="2">The sequence shown here is derived from an EMBL/GenBank/DDBJ whole genome shotgun (WGS) entry which is preliminary data.</text>
</comment>
<proteinExistence type="predicted"/>
<gene>
    <name evidence="2" type="ORF">Pcinc_041301</name>
</gene>
<feature type="compositionally biased region" description="Polar residues" evidence="1">
    <location>
        <begin position="78"/>
        <end position="89"/>
    </location>
</feature>
<organism evidence="2 3">
    <name type="scientific">Petrolisthes cinctipes</name>
    <name type="common">Flat porcelain crab</name>
    <dbReference type="NCBI Taxonomy" id="88211"/>
    <lineage>
        <taxon>Eukaryota</taxon>
        <taxon>Metazoa</taxon>
        <taxon>Ecdysozoa</taxon>
        <taxon>Arthropoda</taxon>
        <taxon>Crustacea</taxon>
        <taxon>Multicrustacea</taxon>
        <taxon>Malacostraca</taxon>
        <taxon>Eumalacostraca</taxon>
        <taxon>Eucarida</taxon>
        <taxon>Decapoda</taxon>
        <taxon>Pleocyemata</taxon>
        <taxon>Anomura</taxon>
        <taxon>Galatheoidea</taxon>
        <taxon>Porcellanidae</taxon>
        <taxon>Petrolisthes</taxon>
    </lineage>
</organism>
<evidence type="ECO:0000256" key="1">
    <source>
        <dbReference type="SAM" id="MobiDB-lite"/>
    </source>
</evidence>
<keyword evidence="3" id="KW-1185">Reference proteome</keyword>
<feature type="region of interest" description="Disordered" evidence="1">
    <location>
        <begin position="35"/>
        <end position="114"/>
    </location>
</feature>
<reference evidence="2" key="1">
    <citation type="submission" date="2023-10" db="EMBL/GenBank/DDBJ databases">
        <title>Genome assemblies of two species of porcelain crab, Petrolisthes cinctipes and Petrolisthes manimaculis (Anomura: Porcellanidae).</title>
        <authorList>
            <person name="Angst P."/>
        </authorList>
    </citation>
    <scope>NUCLEOTIDE SEQUENCE</scope>
    <source>
        <strain evidence="2">PB745_01</strain>
        <tissue evidence="2">Gill</tissue>
    </source>
</reference>
<evidence type="ECO:0000313" key="2">
    <source>
        <dbReference type="EMBL" id="KAK3852097.1"/>
    </source>
</evidence>
<evidence type="ECO:0000313" key="3">
    <source>
        <dbReference type="Proteomes" id="UP001286313"/>
    </source>
</evidence>
<accession>A0AAE1BJU2</accession>
<name>A0AAE1BJU2_PETCI</name>
<protein>
    <submittedName>
        <fullName evidence="2">Uncharacterized protein</fullName>
    </submittedName>
</protein>
<dbReference type="Proteomes" id="UP001286313">
    <property type="component" value="Unassembled WGS sequence"/>
</dbReference>
<feature type="region of interest" description="Disordered" evidence="1">
    <location>
        <begin position="1"/>
        <end position="22"/>
    </location>
</feature>